<dbReference type="EMBL" id="CP008953">
    <property type="protein sequence ID" value="AIG72943.1"/>
    <property type="molecule type" value="Genomic_DNA"/>
</dbReference>
<gene>
    <name evidence="2" type="ORF">AJAP_00010</name>
</gene>
<accession>A0A075UJ74</accession>
<organism evidence="2 3">
    <name type="scientific">Amycolatopsis japonica</name>
    <dbReference type="NCBI Taxonomy" id="208439"/>
    <lineage>
        <taxon>Bacteria</taxon>
        <taxon>Bacillati</taxon>
        <taxon>Actinomycetota</taxon>
        <taxon>Actinomycetes</taxon>
        <taxon>Pseudonocardiales</taxon>
        <taxon>Pseudonocardiaceae</taxon>
        <taxon>Amycolatopsis</taxon>
        <taxon>Amycolatopsis japonica group</taxon>
    </lineage>
</organism>
<feature type="region of interest" description="Disordered" evidence="1">
    <location>
        <begin position="209"/>
        <end position="235"/>
    </location>
</feature>
<dbReference type="STRING" id="208439.AJAP_00010"/>
<name>A0A075UJ74_9PSEU</name>
<reference evidence="2 3" key="1">
    <citation type="journal article" date="2014" name="J. Biotechnol.">
        <title>Complete genome sequence of the actinobacterium Amycolatopsis japonica MG417-CF17(T) (=DSM 44213T) producing (S,S)-N,N'-ethylenediaminedisuccinic acid.</title>
        <authorList>
            <person name="Stegmann E."/>
            <person name="Albersmeier A."/>
            <person name="Spohn M."/>
            <person name="Gert H."/>
            <person name="Weber T."/>
            <person name="Wohlleben W."/>
            <person name="Kalinowski J."/>
            <person name="Ruckert C."/>
        </authorList>
    </citation>
    <scope>NUCLEOTIDE SEQUENCE [LARGE SCALE GENOMIC DNA]</scope>
    <source>
        <strain evidence="3">MG417-CF17 (DSM 44213)</strain>
    </source>
</reference>
<proteinExistence type="predicted"/>
<dbReference type="KEGG" id="aja:AJAP_00010"/>
<dbReference type="HOGENOM" id="CLU_1178267_0_0_11"/>
<evidence type="ECO:0000313" key="3">
    <source>
        <dbReference type="Proteomes" id="UP000028492"/>
    </source>
</evidence>
<feature type="region of interest" description="Disordered" evidence="1">
    <location>
        <begin position="104"/>
        <end position="148"/>
    </location>
</feature>
<evidence type="ECO:0000256" key="1">
    <source>
        <dbReference type="SAM" id="MobiDB-lite"/>
    </source>
</evidence>
<evidence type="ECO:0000313" key="2">
    <source>
        <dbReference type="EMBL" id="AIG72943.1"/>
    </source>
</evidence>
<feature type="compositionally biased region" description="Basic and acidic residues" evidence="1">
    <location>
        <begin position="209"/>
        <end position="220"/>
    </location>
</feature>
<dbReference type="Proteomes" id="UP000028492">
    <property type="component" value="Chromosome"/>
</dbReference>
<protein>
    <submittedName>
        <fullName evidence="2">Putative secreted protein</fullName>
    </submittedName>
</protein>
<dbReference type="AlphaFoldDB" id="A0A075UJ74"/>
<sequence>MSRLRVFPCVQRNPHAVGSLCTTPAVGGPAATGFPSTSHSQAIHSISTPRSTRCPQVAHILCTRVMQAARITLPSDSGHERRPQPWVQTAPQLGITVGTTVDDCGQIERRPNPSTDAPSCPPSVHTLSPQAQRRPDLRERALSTQSTTPITTAVFSSSLEENKTKTGEGRIWGQPVSRVVLSTKARGGRGDVDPGDGLTWVPAPGLRVDVRSRPRTDRTHLRGTWPSRSPAEVTR</sequence>
<keyword evidence="3" id="KW-1185">Reference proteome</keyword>